<organism evidence="2 3">
    <name type="scientific">Mycolicibacterium moriokaense</name>
    <dbReference type="NCBI Taxonomy" id="39691"/>
    <lineage>
        <taxon>Bacteria</taxon>
        <taxon>Bacillati</taxon>
        <taxon>Actinomycetota</taxon>
        <taxon>Actinomycetes</taxon>
        <taxon>Mycobacteriales</taxon>
        <taxon>Mycobacteriaceae</taxon>
        <taxon>Mycolicibacterium</taxon>
    </lineage>
</organism>
<comment type="caution">
    <text evidence="2">The sequence shown here is derived from an EMBL/GenBank/DDBJ whole genome shotgun (WGS) entry which is preliminary data.</text>
</comment>
<feature type="region of interest" description="Disordered" evidence="1">
    <location>
        <begin position="26"/>
        <end position="64"/>
    </location>
</feature>
<dbReference type="EMBL" id="QJJU01000032">
    <property type="protein sequence ID" value="PXX00801.1"/>
    <property type="molecule type" value="Genomic_DNA"/>
</dbReference>
<proteinExistence type="predicted"/>
<dbReference type="AlphaFoldDB" id="A0A318HC89"/>
<dbReference type="Proteomes" id="UP000247781">
    <property type="component" value="Unassembled WGS sequence"/>
</dbReference>
<reference evidence="2 3" key="2">
    <citation type="submission" date="2018-06" db="EMBL/GenBank/DDBJ databases">
        <title>Sequencing of bacterial isolates from soil warming experiment in Harvard Forest, Massachusetts, USA.</title>
        <authorList>
            <person name="Deangelis K.PhD."/>
        </authorList>
    </citation>
    <scope>NUCLEOTIDE SEQUENCE [LARGE SCALE GENOMIC DNA]</scope>
    <source>
        <strain evidence="2 3">GAS496</strain>
    </source>
</reference>
<keyword evidence="3" id="KW-1185">Reference proteome</keyword>
<protein>
    <submittedName>
        <fullName evidence="2">Uncharacterized protein</fullName>
    </submittedName>
</protein>
<gene>
    <name evidence="2" type="ORF">C8E89_1321</name>
</gene>
<evidence type="ECO:0000256" key="1">
    <source>
        <dbReference type="SAM" id="MobiDB-lite"/>
    </source>
</evidence>
<feature type="non-terminal residue" evidence="2">
    <location>
        <position position="1"/>
    </location>
</feature>
<sequence length="64" mass="7072">VGRRQARVREMMHTLPPAAQAAIRDDLEGTHKYATHSIPDDAATARHRTEDDAPTGRIPVTGER</sequence>
<reference evidence="3" key="1">
    <citation type="submission" date="2018-05" db="EMBL/GenBank/DDBJ databases">
        <authorList>
            <person name="Deangelis K."/>
            <person name="Huntemann M."/>
            <person name="Clum A."/>
            <person name="Pillay M."/>
            <person name="Palaniappan K."/>
            <person name="Varghese N."/>
            <person name="Mikhailova N."/>
            <person name="Stamatis D."/>
            <person name="Reddy T."/>
            <person name="Daum C."/>
            <person name="Shapiro N."/>
            <person name="Ivanova N."/>
            <person name="Kyrpides N."/>
            <person name="Woyke T."/>
        </authorList>
    </citation>
    <scope>NUCLEOTIDE SEQUENCE [LARGE SCALE GENOMIC DNA]</scope>
    <source>
        <strain evidence="3">GAS496</strain>
    </source>
</reference>
<accession>A0A318HC89</accession>
<evidence type="ECO:0000313" key="2">
    <source>
        <dbReference type="EMBL" id="PXX00801.1"/>
    </source>
</evidence>
<name>A0A318HC89_9MYCO</name>
<evidence type="ECO:0000313" key="3">
    <source>
        <dbReference type="Proteomes" id="UP000247781"/>
    </source>
</evidence>